<dbReference type="EnsemblMetazoa" id="BGLB025523-RA">
    <property type="protein sequence ID" value="BGLB025523-PA"/>
    <property type="gene ID" value="BGLB025523"/>
</dbReference>
<feature type="region of interest" description="Disordered" evidence="2">
    <location>
        <begin position="580"/>
        <end position="633"/>
    </location>
</feature>
<accession>A0A2C9L011</accession>
<dbReference type="OrthoDB" id="10020956at2759"/>
<feature type="region of interest" description="Disordered" evidence="2">
    <location>
        <begin position="752"/>
        <end position="802"/>
    </location>
</feature>
<dbReference type="InterPro" id="IPR013087">
    <property type="entry name" value="Znf_C2H2_type"/>
</dbReference>
<dbReference type="SMART" id="SM00355">
    <property type="entry name" value="ZnF_C2H2"/>
    <property type="match status" value="14"/>
</dbReference>
<feature type="domain" description="C2H2-type" evidence="3">
    <location>
        <begin position="1080"/>
        <end position="1108"/>
    </location>
</feature>
<name>A0A2C9L011_BIOGL</name>
<dbReference type="VEuPathDB" id="VectorBase:BGLB025523"/>
<gene>
    <name evidence="4" type="primary">106060625</name>
</gene>
<keyword evidence="1" id="KW-0479">Metal-binding</keyword>
<sequence length="1444" mass="160879">MKSSRRKQTNPNKVAPGARDLDPLIMPLLPELEAPLSQKQDDLDKTDESDDGSQSPIPVTNGQNVDYELPLDMHVSLISCPNCNDSFQNQNDLHRHRLEAHGPETKKPRFEGPREDYPTAYHRLGRELLESADVPLSNGHLESPPAAPVISPPASPSRVPQPLSLKVPPQIVSPQEECDFPGPPRSPHTPPPTTPKMSKEMHGELVKSDRIFHMDAYCELCDREFCNKYFLKTHKANKHGIYEDNSPPATSVPLPFPGLMLPQDHLSPFNFKMDSLKPPPADILPPWSFKLDSVPPPKRSDSSPNIKNMEPLPMFPMPLPNLESPKPSNSSSNPRNDFNLDHSPPSSNTVTPSSNATSILTNITNSIKSGPPSSSVTSSNNDPSMEDYCHICQKHFCNKYYLKKHKQDVHGIAPENPPSTTNKRSRSSLLDLPMTSSNHMMLPQPLASLAGMHNLPGMHGLPNMHNMPNLGYMPPGVMVINPYTLPPVAIIPAGSLMPGQQLPPPPHPIISQPMNITPMPDSVLLPPSMPASSPHMNNPAGHSPNKPSPSMQDGGVHCNICAKEFCNDYYLQIHKESKHGIRKSMEESPREKQPSFVKENRNEGSRPSPNSFHNLGKNEHLFGRPRSPVERSSSVDSNYFICNICNKDFNNKYLYRIHRIHDHGLNELIDPTLVENGELLNKEDAMRNMNESLMRMAADASAVCYASSFGHPPAMKPQETVVCDICNKEMTNQYFLRLHKFNVHGIDPSNNDKYERKSLNSPIPPSSKPKTPTSSGSIPSSNLQPMNLAPHPPTKPHMIPPYLPPKLDFKDMPPFVDFGRDFKGFRDMPAFLADTINHELFARSQNHSRHMDLNFFGLPPLGKLPGEDSIKLNFDPEAYCDICKKEFCSKYFLRTHKQNIHGIKSDTTSSVSSKSSESERNNYVSPVKPSLPPSNSNGNNNSINSSNHYRSKEGSEKSLSSWRWKEPVNSSRVICDICNKEVCNKYFLRTHKQKKHGIAPSAHSPNVSMSGSPIASDCETASNASSQPDERPFRLDSSCLPQMIPLPPADRMSDKFSLKPINFSKSKDDMVLNNNIEQSETCNICSRRFKNMEWLKDHITKDHSESEALDMRSKNTSRIYTCQVCGIDFPAELSVQLHLIQEHNARVTLDTEEPLIPTEEPSLPNGEGNISKVAELSARWGLRKKSSSYSRLKKYVCSRCGFDTPWLSSLLDHERCEHGLVFDHSPSFTCKQCHQVLPSLNTLSAHLVNVHGLAIENAVNEIKNTEPEFPNTFKCSHCSAVFPTRSWGMAHVRHVHIRNRRDLPIKNSFEKTLLRCPSCPFKTHFAFRLQRHVKFRHQRSLHAGNGLSRSLSSSSPTHLGRANDVSTTCLSRLDSCVSTTAIYQSIAASLLSGPKGRSDSPLSSLERDDLILQSYNLPLGPSSIESAPFKMAAQSSAASAVIGL</sequence>
<evidence type="ECO:0000313" key="4">
    <source>
        <dbReference type="EnsemblMetazoa" id="BGLB025523-PA"/>
    </source>
</evidence>
<feature type="region of interest" description="Disordered" evidence="2">
    <location>
        <begin position="996"/>
        <end position="1033"/>
    </location>
</feature>
<keyword evidence="1" id="KW-0863">Zinc-finger</keyword>
<dbReference type="PROSITE" id="PS00028">
    <property type="entry name" value="ZINC_FINGER_C2H2_1"/>
    <property type="match status" value="12"/>
</dbReference>
<feature type="compositionally biased region" description="Polar residues" evidence="2">
    <location>
        <begin position="52"/>
        <end position="64"/>
    </location>
</feature>
<reference evidence="4" key="1">
    <citation type="submission" date="2020-05" db="UniProtKB">
        <authorList>
            <consortium name="EnsemblMetazoa"/>
        </authorList>
    </citation>
    <scope>IDENTIFICATION</scope>
    <source>
        <strain evidence="4">BB02</strain>
    </source>
</reference>
<feature type="region of interest" description="Disordered" evidence="2">
    <location>
        <begin position="287"/>
        <end position="356"/>
    </location>
</feature>
<feature type="compositionally biased region" description="Pro residues" evidence="2">
    <location>
        <begin position="790"/>
        <end position="802"/>
    </location>
</feature>
<feature type="region of interest" description="Disordered" evidence="2">
    <location>
        <begin position="135"/>
        <end position="201"/>
    </location>
</feature>
<evidence type="ECO:0000259" key="3">
    <source>
        <dbReference type="PROSITE" id="PS50157"/>
    </source>
</evidence>
<dbReference type="VEuPathDB" id="VectorBase:BGLAX_042745"/>
<proteinExistence type="predicted"/>
<keyword evidence="1" id="KW-0862">Zinc</keyword>
<evidence type="ECO:0000256" key="2">
    <source>
        <dbReference type="SAM" id="MobiDB-lite"/>
    </source>
</evidence>
<feature type="compositionally biased region" description="Basic and acidic residues" evidence="2">
    <location>
        <begin position="580"/>
        <end position="604"/>
    </location>
</feature>
<feature type="compositionally biased region" description="Low complexity" evidence="2">
    <location>
        <begin position="768"/>
        <end position="783"/>
    </location>
</feature>
<dbReference type="Gene3D" id="3.30.160.60">
    <property type="entry name" value="Classic Zinc Finger"/>
    <property type="match status" value="3"/>
</dbReference>
<feature type="domain" description="C2H2-type" evidence="3">
    <location>
        <begin position="556"/>
        <end position="584"/>
    </location>
</feature>
<feature type="domain" description="C2H2-type" evidence="3">
    <location>
        <begin position="78"/>
        <end position="106"/>
    </location>
</feature>
<organism evidence="4 5">
    <name type="scientific">Biomphalaria glabrata</name>
    <name type="common">Bloodfluke planorb</name>
    <name type="synonym">Freshwater snail</name>
    <dbReference type="NCBI Taxonomy" id="6526"/>
    <lineage>
        <taxon>Eukaryota</taxon>
        <taxon>Metazoa</taxon>
        <taxon>Spiralia</taxon>
        <taxon>Lophotrochozoa</taxon>
        <taxon>Mollusca</taxon>
        <taxon>Gastropoda</taxon>
        <taxon>Heterobranchia</taxon>
        <taxon>Euthyneura</taxon>
        <taxon>Panpulmonata</taxon>
        <taxon>Hygrophila</taxon>
        <taxon>Lymnaeoidea</taxon>
        <taxon>Planorbidae</taxon>
        <taxon>Biomphalaria</taxon>
    </lineage>
</organism>
<feature type="domain" description="C2H2-type" evidence="3">
    <location>
        <begin position="1273"/>
        <end position="1301"/>
    </location>
</feature>
<feature type="compositionally biased region" description="Low complexity" evidence="2">
    <location>
        <begin position="624"/>
        <end position="633"/>
    </location>
</feature>
<feature type="compositionally biased region" description="Low complexity" evidence="2">
    <location>
        <begin position="320"/>
        <end position="356"/>
    </location>
</feature>
<evidence type="ECO:0000256" key="1">
    <source>
        <dbReference type="PROSITE-ProRule" id="PRU00042"/>
    </source>
</evidence>
<dbReference type="PANTHER" id="PTHR21190">
    <property type="entry name" value="GH10077P"/>
    <property type="match status" value="1"/>
</dbReference>
<feature type="compositionally biased region" description="Low complexity" evidence="2">
    <location>
        <begin position="933"/>
        <end position="947"/>
    </location>
</feature>
<dbReference type="STRING" id="6526.A0A2C9L011"/>
<feature type="region of interest" description="Disordered" evidence="2">
    <location>
        <begin position="521"/>
        <end position="552"/>
    </location>
</feature>
<feature type="region of interest" description="Disordered" evidence="2">
    <location>
        <begin position="904"/>
        <end position="962"/>
    </location>
</feature>
<protein>
    <recommendedName>
        <fullName evidence="3">C2H2-type domain-containing protein</fullName>
    </recommendedName>
</protein>
<dbReference type="RefSeq" id="XP_013074036.2">
    <property type="nucleotide sequence ID" value="XM_013218582.2"/>
</dbReference>
<feature type="compositionally biased region" description="Pro residues" evidence="2">
    <location>
        <begin position="181"/>
        <end position="194"/>
    </location>
</feature>
<feature type="compositionally biased region" description="Pro residues" evidence="2">
    <location>
        <begin position="145"/>
        <end position="155"/>
    </location>
</feature>
<dbReference type="PROSITE" id="PS50157">
    <property type="entry name" value="ZINC_FINGER_C2H2_2"/>
    <property type="match status" value="4"/>
</dbReference>
<dbReference type="GO" id="GO:0008270">
    <property type="term" value="F:zinc ion binding"/>
    <property type="evidence" value="ECO:0007669"/>
    <property type="project" value="UniProtKB-KW"/>
</dbReference>
<dbReference type="PANTHER" id="PTHR21190:SF1">
    <property type="entry name" value="GH10077P"/>
    <property type="match status" value="1"/>
</dbReference>
<dbReference type="KEGG" id="bgt:106060625"/>
<feature type="compositionally biased region" description="Low complexity" evidence="2">
    <location>
        <begin position="905"/>
        <end position="915"/>
    </location>
</feature>
<dbReference type="Proteomes" id="UP000076420">
    <property type="component" value="Unassembled WGS sequence"/>
</dbReference>
<feature type="compositionally biased region" description="Polar residues" evidence="2">
    <location>
        <begin position="1003"/>
        <end position="1027"/>
    </location>
</feature>
<evidence type="ECO:0000313" key="5">
    <source>
        <dbReference type="Proteomes" id="UP000076420"/>
    </source>
</evidence>
<feature type="region of interest" description="Disordered" evidence="2">
    <location>
        <begin position="1"/>
        <end position="65"/>
    </location>
</feature>